<dbReference type="KEGG" id="tprf:A3L09_05470"/>
<sequence>METPRIDIGRTIRDKKFLSLIFIAVLLTSILPFPLLIDFTRDYSKMHELMDRMVKEDDAIACHRTLDIIPNTRNLTLKCDDEYYHPDERITECCGLSVYQSTYQEYRRVVDRVKRDLPKTIVASIWILLSVLFSYYALIDAAVSISQKKEVSIGEIIRSSLRAFPALIASEVLTFLVVLVLLLIVSIPLIIFGPLARIIEVIIGMPALLLVVPAYYFIRKVYVLDRIWNVVRNNPGGYIVLGIVGLVFAELSKLQYYHYFGATTLLLSAAMSTVGLIVYSLGGLEVYLSAEKSEGEREENPEEKLF</sequence>
<name>A0A2Z2M8D9_THEPR</name>
<accession>A0A2Z2M8D9</accession>
<dbReference type="OrthoDB" id="97457at2157"/>
<feature type="transmembrane region" description="Helical" evidence="1">
    <location>
        <begin position="17"/>
        <end position="37"/>
    </location>
</feature>
<dbReference type="GeneID" id="33319843"/>
<evidence type="ECO:0000256" key="1">
    <source>
        <dbReference type="SAM" id="Phobius"/>
    </source>
</evidence>
<organism evidence="2 3">
    <name type="scientific">Thermococcus profundus</name>
    <dbReference type="NCBI Taxonomy" id="49899"/>
    <lineage>
        <taxon>Archaea</taxon>
        <taxon>Methanobacteriati</taxon>
        <taxon>Methanobacteriota</taxon>
        <taxon>Thermococci</taxon>
        <taxon>Thermococcales</taxon>
        <taxon>Thermococcaceae</taxon>
        <taxon>Thermococcus</taxon>
    </lineage>
</organism>
<keyword evidence="1" id="KW-1133">Transmembrane helix</keyword>
<protein>
    <submittedName>
        <fullName evidence="2">Uncharacterized protein</fullName>
    </submittedName>
</protein>
<feature type="transmembrane region" description="Helical" evidence="1">
    <location>
        <begin position="238"/>
        <end position="259"/>
    </location>
</feature>
<feature type="transmembrane region" description="Helical" evidence="1">
    <location>
        <begin position="121"/>
        <end position="143"/>
    </location>
</feature>
<dbReference type="RefSeq" id="WP_088857998.1">
    <property type="nucleotide sequence ID" value="NZ_CP014862.1"/>
</dbReference>
<reference evidence="2 3" key="1">
    <citation type="submission" date="2016-03" db="EMBL/GenBank/DDBJ databases">
        <title>Complete genome sequence of Thermococcus profundus strain DT5432.</title>
        <authorList>
            <person name="Oger P.M."/>
        </authorList>
    </citation>
    <scope>NUCLEOTIDE SEQUENCE [LARGE SCALE GENOMIC DNA]</scope>
    <source>
        <strain evidence="2 3">DT 5432</strain>
    </source>
</reference>
<feature type="transmembrane region" description="Helical" evidence="1">
    <location>
        <begin position="164"/>
        <end position="192"/>
    </location>
</feature>
<feature type="transmembrane region" description="Helical" evidence="1">
    <location>
        <begin position="198"/>
        <end position="218"/>
    </location>
</feature>
<keyword evidence="3" id="KW-1185">Reference proteome</keyword>
<proteinExistence type="predicted"/>
<evidence type="ECO:0000313" key="2">
    <source>
        <dbReference type="EMBL" id="ASJ02740.1"/>
    </source>
</evidence>
<dbReference type="AlphaFoldDB" id="A0A2Z2M8D9"/>
<evidence type="ECO:0000313" key="3">
    <source>
        <dbReference type="Proteomes" id="UP000250179"/>
    </source>
</evidence>
<keyword evidence="1" id="KW-0812">Transmembrane</keyword>
<dbReference type="EMBL" id="CP014862">
    <property type="protein sequence ID" value="ASJ02740.1"/>
    <property type="molecule type" value="Genomic_DNA"/>
</dbReference>
<dbReference type="Proteomes" id="UP000250179">
    <property type="component" value="Chromosome"/>
</dbReference>
<gene>
    <name evidence="2" type="ORF">A3L09_05470</name>
</gene>
<feature type="transmembrane region" description="Helical" evidence="1">
    <location>
        <begin position="265"/>
        <end position="288"/>
    </location>
</feature>
<keyword evidence="1" id="KW-0472">Membrane</keyword>